<feature type="non-terminal residue" evidence="2">
    <location>
        <position position="110"/>
    </location>
</feature>
<evidence type="ECO:0000313" key="2">
    <source>
        <dbReference type="EMBL" id="VDC58577.1"/>
    </source>
</evidence>
<feature type="non-terminal residue" evidence="2">
    <location>
        <position position="1"/>
    </location>
</feature>
<proteinExistence type="predicted"/>
<evidence type="ECO:0000313" key="1">
    <source>
        <dbReference type="EMBL" id="CAG7860083.1"/>
    </source>
</evidence>
<dbReference type="EMBL" id="LS974625">
    <property type="protein sequence ID" value="CAG7860083.1"/>
    <property type="molecule type" value="Genomic_DNA"/>
</dbReference>
<accession>A0A3P5XUJ0</accession>
<organism evidence="2">
    <name type="scientific">Brassica campestris</name>
    <name type="common">Field mustard</name>
    <dbReference type="NCBI Taxonomy" id="3711"/>
    <lineage>
        <taxon>Eukaryota</taxon>
        <taxon>Viridiplantae</taxon>
        <taxon>Streptophyta</taxon>
        <taxon>Embryophyta</taxon>
        <taxon>Tracheophyta</taxon>
        <taxon>Spermatophyta</taxon>
        <taxon>Magnoliopsida</taxon>
        <taxon>eudicotyledons</taxon>
        <taxon>Gunneridae</taxon>
        <taxon>Pentapetalae</taxon>
        <taxon>rosids</taxon>
        <taxon>malvids</taxon>
        <taxon>Brassicales</taxon>
        <taxon>Brassicaceae</taxon>
        <taxon>Brassiceae</taxon>
        <taxon>Brassica</taxon>
    </lineage>
</organism>
<protein>
    <submittedName>
        <fullName evidence="1">Uncharacterized protein</fullName>
    </submittedName>
</protein>
<sequence length="110" mass="12036">MVAGESNWDMTKIRTLLPAYETTILCLKPSLTGAPDKLVWLGTKTGEYTSKSGWSALVSEKCLPPAGIANGSLFPWILWSLWKARNKFVFEGFSASPEDILSAAISLARE</sequence>
<dbReference type="EMBL" id="LR031568">
    <property type="protein sequence ID" value="VDC58577.1"/>
    <property type="molecule type" value="Genomic_DNA"/>
</dbReference>
<dbReference type="Gramene" id="A09p05500.2_BraZ1">
    <property type="protein sequence ID" value="A09p05500.2_BraZ1.CDS"/>
    <property type="gene ID" value="A09g05500.2_BraZ1"/>
</dbReference>
<reference evidence="2" key="1">
    <citation type="submission" date="2018-11" db="EMBL/GenBank/DDBJ databases">
        <authorList>
            <consortium name="Genoscope - CEA"/>
            <person name="William W."/>
        </authorList>
    </citation>
    <scope>NUCLEOTIDE SEQUENCE</scope>
</reference>
<name>A0A3P5XUJ0_BRACM</name>
<dbReference type="Proteomes" id="UP000694005">
    <property type="component" value="Chromosome A09"/>
</dbReference>
<gene>
    <name evidence="2" type="ORF">BRAA09T36188Z</name>
    <name evidence="1" type="ORF">BRAPAZ1V2_A09P05500.2</name>
</gene>
<dbReference type="AlphaFoldDB" id="A0A3P5XUJ0"/>